<feature type="domain" description="Fe2OG dioxygenase" evidence="1">
    <location>
        <begin position="48"/>
        <end position="157"/>
    </location>
</feature>
<accession>L8HDS4</accession>
<organism evidence="2 3">
    <name type="scientific">Acanthamoeba castellanii (strain ATCC 30010 / Neff)</name>
    <dbReference type="NCBI Taxonomy" id="1257118"/>
    <lineage>
        <taxon>Eukaryota</taxon>
        <taxon>Amoebozoa</taxon>
        <taxon>Discosea</taxon>
        <taxon>Longamoebia</taxon>
        <taxon>Centramoebida</taxon>
        <taxon>Acanthamoebidae</taxon>
        <taxon>Acanthamoeba</taxon>
    </lineage>
</organism>
<dbReference type="GO" id="GO:0006307">
    <property type="term" value="P:DNA alkylation repair"/>
    <property type="evidence" value="ECO:0007669"/>
    <property type="project" value="InterPro"/>
</dbReference>
<dbReference type="PROSITE" id="PS51471">
    <property type="entry name" value="FE2OG_OXY"/>
    <property type="match status" value="1"/>
</dbReference>
<protein>
    <recommendedName>
        <fullName evidence="1">Fe2OG dioxygenase domain-containing protein</fullName>
    </recommendedName>
</protein>
<dbReference type="InterPro" id="IPR027450">
    <property type="entry name" value="AlkB-like"/>
</dbReference>
<dbReference type="GO" id="GO:0051213">
    <property type="term" value="F:dioxygenase activity"/>
    <property type="evidence" value="ECO:0007669"/>
    <property type="project" value="InterPro"/>
</dbReference>
<dbReference type="KEGG" id="acan:ACA1_072930"/>
<dbReference type="EMBL" id="KB007857">
    <property type="protein sequence ID" value="ELR23659.1"/>
    <property type="molecule type" value="Genomic_DNA"/>
</dbReference>
<dbReference type="OrthoDB" id="445341at2759"/>
<dbReference type="PANTHER" id="PTHR31212">
    <property type="entry name" value="ALPHA-KETOGLUTARATE-DEPENDENT DIOXYGENASE ALKB HOMOLOG 3"/>
    <property type="match status" value="1"/>
</dbReference>
<dbReference type="InterPro" id="IPR032854">
    <property type="entry name" value="ALKBH3"/>
</dbReference>
<reference evidence="2 3" key="1">
    <citation type="journal article" date="2013" name="Genome Biol.">
        <title>Genome of Acanthamoeba castellanii highlights extensive lateral gene transfer and early evolution of tyrosine kinase signaling.</title>
        <authorList>
            <person name="Clarke M."/>
            <person name="Lohan A.J."/>
            <person name="Liu B."/>
            <person name="Lagkouvardos I."/>
            <person name="Roy S."/>
            <person name="Zafar N."/>
            <person name="Bertelli C."/>
            <person name="Schilde C."/>
            <person name="Kianianmomeni A."/>
            <person name="Burglin T.R."/>
            <person name="Frech C."/>
            <person name="Turcotte B."/>
            <person name="Kopec K.O."/>
            <person name="Synnott J.M."/>
            <person name="Choo C."/>
            <person name="Paponov I."/>
            <person name="Finkler A."/>
            <person name="Soon Heng Tan C."/>
            <person name="Hutchins A.P."/>
            <person name="Weinmeier T."/>
            <person name="Rattei T."/>
            <person name="Chu J.S."/>
            <person name="Gimenez G."/>
            <person name="Irimia M."/>
            <person name="Rigden D.J."/>
            <person name="Fitzpatrick D.A."/>
            <person name="Lorenzo-Morales J."/>
            <person name="Bateman A."/>
            <person name="Chiu C.H."/>
            <person name="Tang P."/>
            <person name="Hegemann P."/>
            <person name="Fromm H."/>
            <person name="Raoult D."/>
            <person name="Greub G."/>
            <person name="Miranda-Saavedra D."/>
            <person name="Chen N."/>
            <person name="Nash P."/>
            <person name="Ginger M.L."/>
            <person name="Horn M."/>
            <person name="Schaap P."/>
            <person name="Caler L."/>
            <person name="Loftus B."/>
        </authorList>
    </citation>
    <scope>NUCLEOTIDE SEQUENCE [LARGE SCALE GENOMIC DNA]</scope>
    <source>
        <strain evidence="2 3">Neff</strain>
    </source>
</reference>
<dbReference type="InterPro" id="IPR037151">
    <property type="entry name" value="AlkB-like_sf"/>
</dbReference>
<dbReference type="AlphaFoldDB" id="L8HDS4"/>
<proteinExistence type="predicted"/>
<dbReference type="STRING" id="1257118.L8HDS4"/>
<dbReference type="RefSeq" id="XP_004353187.1">
    <property type="nucleotide sequence ID" value="XM_004353135.1"/>
</dbReference>
<evidence type="ECO:0000313" key="3">
    <source>
        <dbReference type="Proteomes" id="UP000011083"/>
    </source>
</evidence>
<evidence type="ECO:0000259" key="1">
    <source>
        <dbReference type="PROSITE" id="PS51471"/>
    </source>
</evidence>
<keyword evidence="3" id="KW-1185">Reference proteome</keyword>
<dbReference type="SUPFAM" id="SSF51197">
    <property type="entry name" value="Clavaminate synthase-like"/>
    <property type="match status" value="1"/>
</dbReference>
<evidence type="ECO:0000313" key="2">
    <source>
        <dbReference type="EMBL" id="ELR23659.1"/>
    </source>
</evidence>
<dbReference type="PANTHER" id="PTHR31212:SF4">
    <property type="entry name" value="ALPHA-KETOGLUTARATE-DEPENDENT DIOXYGENASE ALKB HOMOLOG 3"/>
    <property type="match status" value="1"/>
</dbReference>
<sequence>MSHLYHSQRREECARVRYSYTNITREGKGWPPFLADLKLKVEGVAQQKFNFVFCNLYSNENEYIGWHQDKEEAIVKHSAIATVSLGATRRFCLRHDKTKRLVLLEEGSLLLMKGNTQERYRHSVPRSPGPAQLAIVTLSLDLQCNKGRGVSLGTINREWLPNLELRSCAELAFKVKR</sequence>
<dbReference type="VEuPathDB" id="AmoebaDB:ACA1_072930"/>
<dbReference type="GeneID" id="14924642"/>
<name>L8HDS4_ACACF</name>
<dbReference type="Proteomes" id="UP000011083">
    <property type="component" value="Unassembled WGS sequence"/>
</dbReference>
<dbReference type="Pfam" id="PF13532">
    <property type="entry name" value="2OG-FeII_Oxy_2"/>
    <property type="match status" value="1"/>
</dbReference>
<dbReference type="Gene3D" id="2.60.120.590">
    <property type="entry name" value="Alpha-ketoglutarate-dependent dioxygenase AlkB-like"/>
    <property type="match status" value="1"/>
</dbReference>
<gene>
    <name evidence="2" type="ORF">ACA1_072930</name>
</gene>
<dbReference type="InterPro" id="IPR005123">
    <property type="entry name" value="Oxoglu/Fe-dep_dioxygenase_dom"/>
</dbReference>